<dbReference type="RefSeq" id="WP_189099314.1">
    <property type="nucleotide sequence ID" value="NZ_BMQO01000002.1"/>
</dbReference>
<reference evidence="9" key="1">
    <citation type="journal article" date="2019" name="Int. J. Syst. Evol. Microbiol.">
        <title>The Global Catalogue of Microorganisms (GCM) 10K type strain sequencing project: providing services to taxonomists for standard genome sequencing and annotation.</title>
        <authorList>
            <consortium name="The Broad Institute Genomics Platform"/>
            <consortium name="The Broad Institute Genome Sequencing Center for Infectious Disease"/>
            <person name="Wu L."/>
            <person name="Ma J."/>
        </authorList>
    </citation>
    <scope>NUCLEOTIDE SEQUENCE [LARGE SCALE GENOMIC DNA]</scope>
    <source>
        <strain evidence="9">JCM 31406</strain>
    </source>
</reference>
<evidence type="ECO:0000256" key="4">
    <source>
        <dbReference type="ARBA" id="ARBA00022840"/>
    </source>
</evidence>
<proteinExistence type="predicted"/>
<accession>A0ABQ2SC21</accession>
<dbReference type="PROSITE" id="PS50893">
    <property type="entry name" value="ABC_TRANSPORTER_2"/>
    <property type="match status" value="1"/>
</dbReference>
<evidence type="ECO:0000256" key="2">
    <source>
        <dbReference type="ARBA" id="ARBA00022741"/>
    </source>
</evidence>
<dbReference type="Gene3D" id="3.40.50.300">
    <property type="entry name" value="P-loop containing nucleotide triphosphate hydrolases"/>
    <property type="match status" value="1"/>
</dbReference>
<dbReference type="GO" id="GO:0005524">
    <property type="term" value="F:ATP binding"/>
    <property type="evidence" value="ECO:0007669"/>
    <property type="project" value="UniProtKB-KW"/>
</dbReference>
<keyword evidence="1" id="KW-0813">Transport</keyword>
<evidence type="ECO:0000256" key="6">
    <source>
        <dbReference type="ARBA" id="ARBA00023136"/>
    </source>
</evidence>
<dbReference type="InterPro" id="IPR003439">
    <property type="entry name" value="ABC_transporter-like_ATP-bd"/>
</dbReference>
<keyword evidence="9" id="KW-1185">Reference proteome</keyword>
<dbReference type="InterPro" id="IPR005895">
    <property type="entry name" value="ABC_transptr_haem_export_CcmA"/>
</dbReference>
<dbReference type="EMBL" id="BMQO01000002">
    <property type="protein sequence ID" value="GGS18895.1"/>
    <property type="molecule type" value="Genomic_DNA"/>
</dbReference>
<keyword evidence="6" id="KW-0472">Membrane</keyword>
<dbReference type="CDD" id="cd03230">
    <property type="entry name" value="ABC_DR_subfamily_A"/>
    <property type="match status" value="1"/>
</dbReference>
<gene>
    <name evidence="8" type="ORF">GCM10008961_08040</name>
</gene>
<evidence type="ECO:0000256" key="3">
    <source>
        <dbReference type="ARBA" id="ARBA00022748"/>
    </source>
</evidence>
<name>A0ABQ2SC21_9DEIO</name>
<dbReference type="Proteomes" id="UP000620633">
    <property type="component" value="Unassembled WGS sequence"/>
</dbReference>
<organism evidence="8 9">
    <name type="scientific">Deinococcus knuensis</name>
    <dbReference type="NCBI Taxonomy" id="1837380"/>
    <lineage>
        <taxon>Bacteria</taxon>
        <taxon>Thermotogati</taxon>
        <taxon>Deinococcota</taxon>
        <taxon>Deinococci</taxon>
        <taxon>Deinococcales</taxon>
        <taxon>Deinococcaceae</taxon>
        <taxon>Deinococcus</taxon>
    </lineage>
</organism>
<keyword evidence="5" id="KW-1278">Translocase</keyword>
<evidence type="ECO:0000313" key="8">
    <source>
        <dbReference type="EMBL" id="GGS18895.1"/>
    </source>
</evidence>
<evidence type="ECO:0000256" key="1">
    <source>
        <dbReference type="ARBA" id="ARBA00022448"/>
    </source>
</evidence>
<evidence type="ECO:0000259" key="7">
    <source>
        <dbReference type="PROSITE" id="PS50893"/>
    </source>
</evidence>
<dbReference type="SUPFAM" id="SSF52540">
    <property type="entry name" value="P-loop containing nucleoside triphosphate hydrolases"/>
    <property type="match status" value="1"/>
</dbReference>
<comment type="caution">
    <text evidence="8">The sequence shown here is derived from an EMBL/GenBank/DDBJ whole genome shotgun (WGS) entry which is preliminary data.</text>
</comment>
<dbReference type="Pfam" id="PF00005">
    <property type="entry name" value="ABC_tran"/>
    <property type="match status" value="1"/>
</dbReference>
<dbReference type="InterPro" id="IPR027417">
    <property type="entry name" value="P-loop_NTPase"/>
</dbReference>
<keyword evidence="4 8" id="KW-0067">ATP-binding</keyword>
<evidence type="ECO:0000256" key="5">
    <source>
        <dbReference type="ARBA" id="ARBA00022967"/>
    </source>
</evidence>
<feature type="domain" description="ABC transporter" evidence="7">
    <location>
        <begin position="20"/>
        <end position="230"/>
    </location>
</feature>
<sequence>MTVPDPTPADQVVAGPEFALQLRGVWLRLGREVILRGVTLDVPAGQGVTLLGENGAGKTTLLRLFGAGLKPTRGEGRVLGFDLRDGRSVRECVHLMPVDGGLYPDLTCEENLNFALTMHGQTGDVAAALRRVDLHGAATRRARFLSAGMRKRLALTRAHLLARPVTLVDEPFANLDDAGRQLVLNLLGELHGAGGTLVVAAHEPELARQVAPRALRLSGGVLAEAPAVGA</sequence>
<protein>
    <submittedName>
        <fullName evidence="8">Heme ABC exporter ATP-binding protein CcmA</fullName>
    </submittedName>
</protein>
<dbReference type="PANTHER" id="PTHR43499">
    <property type="entry name" value="ABC TRANSPORTER I FAMILY MEMBER 1"/>
    <property type="match status" value="1"/>
</dbReference>
<dbReference type="PANTHER" id="PTHR43499:SF1">
    <property type="entry name" value="ABC TRANSPORTER I FAMILY MEMBER 1"/>
    <property type="match status" value="1"/>
</dbReference>
<keyword evidence="2" id="KW-0547">Nucleotide-binding</keyword>
<evidence type="ECO:0000313" key="9">
    <source>
        <dbReference type="Proteomes" id="UP000620633"/>
    </source>
</evidence>
<dbReference type="InterPro" id="IPR003593">
    <property type="entry name" value="AAA+_ATPase"/>
</dbReference>
<keyword evidence="3" id="KW-0201">Cytochrome c-type biogenesis</keyword>
<dbReference type="SMART" id="SM00382">
    <property type="entry name" value="AAA"/>
    <property type="match status" value="1"/>
</dbReference>